<dbReference type="HOGENOM" id="CLU_478200_0_0_1"/>
<evidence type="ECO:0000313" key="2">
    <source>
        <dbReference type="EMBL" id="KIJ63389.1"/>
    </source>
</evidence>
<sequence length="651" mass="70525">MSLYTPVFPSFHGGPSYITQKDSPANTPTPTPRSQNYVEFLRDAHLLLSTQSEVLSPPSRPNSPTFDHRVQKLRETVQEAFDAARGEPASGKWTHVNNLLKMGCVRGRYWSVSKDDQQVLEEDTEWILPDEEEDWFGWEKKREEKRRLKGKAKTSQQLDNTNPLIGPDPRHLDHARTTDLGQSQDPALVKAVSAVSPTTLLEAKEKVKKWQATMVSEASRATARDPTAASTSAGVAKVAAGGTVSGLERSRSLRFPVVKRVVAKVNGKKGKEPPDWPAISRPSQDRGGLVRSPGSPEPPNLPVDLEGPTASPSGKIEIVSSKTPLKASFAADDMPKIADFPETSYLPPSFPSYLGTSTPQPQIEFTAPVRAKPPPIMPLAPSSATPPPSTPSVKSPRDRTPIRGQPHAANMSSSLPFQFDVPQPNKRPRHFSLSPGEAPKDSPVTPPAKKLRTVPQDRSLTVTPPLAPSRSTSISPKVVPSGRSESKDAPPSPEGNRQSLISGAISPRAAALDMLLATSKSHELDTMAQGSSAEKIPSPAKSTKSFFSSRDSDLSNSPISNHNLLLHSPVSPMLSFAQDPNAFLPQYTSTQQGQNSLGRANSGIFGMGYNSQFDVEKHVDRVSELLEKDVDFDGWLRDVPAAEGIEASHDQ</sequence>
<feature type="compositionally biased region" description="Low complexity" evidence="1">
    <location>
        <begin position="227"/>
        <end position="245"/>
    </location>
</feature>
<accession>A0A0C9VCR2</accession>
<feature type="compositionally biased region" description="Polar residues" evidence="1">
    <location>
        <begin position="540"/>
        <end position="553"/>
    </location>
</feature>
<feature type="region of interest" description="Disordered" evidence="1">
    <location>
        <begin position="146"/>
        <end position="184"/>
    </location>
</feature>
<organism evidence="2 3">
    <name type="scientific">Hydnomerulius pinastri MD-312</name>
    <dbReference type="NCBI Taxonomy" id="994086"/>
    <lineage>
        <taxon>Eukaryota</taxon>
        <taxon>Fungi</taxon>
        <taxon>Dikarya</taxon>
        <taxon>Basidiomycota</taxon>
        <taxon>Agaricomycotina</taxon>
        <taxon>Agaricomycetes</taxon>
        <taxon>Agaricomycetidae</taxon>
        <taxon>Boletales</taxon>
        <taxon>Boletales incertae sedis</taxon>
        <taxon>Leucogyrophana</taxon>
    </lineage>
</organism>
<evidence type="ECO:0000313" key="3">
    <source>
        <dbReference type="Proteomes" id="UP000053820"/>
    </source>
</evidence>
<gene>
    <name evidence="2" type="ORF">HYDPIDRAFT_29637</name>
</gene>
<reference evidence="2 3" key="1">
    <citation type="submission" date="2014-04" db="EMBL/GenBank/DDBJ databases">
        <title>Evolutionary Origins and Diversification of the Mycorrhizal Mutualists.</title>
        <authorList>
            <consortium name="DOE Joint Genome Institute"/>
            <consortium name="Mycorrhizal Genomics Consortium"/>
            <person name="Kohler A."/>
            <person name="Kuo A."/>
            <person name="Nagy L.G."/>
            <person name="Floudas D."/>
            <person name="Copeland A."/>
            <person name="Barry K.W."/>
            <person name="Cichocki N."/>
            <person name="Veneault-Fourrey C."/>
            <person name="LaButti K."/>
            <person name="Lindquist E.A."/>
            <person name="Lipzen A."/>
            <person name="Lundell T."/>
            <person name="Morin E."/>
            <person name="Murat C."/>
            <person name="Riley R."/>
            <person name="Ohm R."/>
            <person name="Sun H."/>
            <person name="Tunlid A."/>
            <person name="Henrissat B."/>
            <person name="Grigoriev I.V."/>
            <person name="Hibbett D.S."/>
            <person name="Martin F."/>
        </authorList>
    </citation>
    <scope>NUCLEOTIDE SEQUENCE [LARGE SCALE GENOMIC DNA]</scope>
    <source>
        <strain evidence="2 3">MD-312</strain>
    </source>
</reference>
<keyword evidence="3" id="KW-1185">Reference proteome</keyword>
<protein>
    <submittedName>
        <fullName evidence="2">Uncharacterized protein</fullName>
    </submittedName>
</protein>
<feature type="region of interest" description="Disordered" evidence="1">
    <location>
        <begin position="523"/>
        <end position="553"/>
    </location>
</feature>
<feature type="region of interest" description="Disordered" evidence="1">
    <location>
        <begin position="217"/>
        <end position="245"/>
    </location>
</feature>
<feature type="compositionally biased region" description="Basic and acidic residues" evidence="1">
    <location>
        <begin position="168"/>
        <end position="177"/>
    </location>
</feature>
<feature type="region of interest" description="Disordered" evidence="1">
    <location>
        <begin position="348"/>
        <end position="505"/>
    </location>
</feature>
<name>A0A0C9VCR2_9AGAM</name>
<evidence type="ECO:0000256" key="1">
    <source>
        <dbReference type="SAM" id="MobiDB-lite"/>
    </source>
</evidence>
<dbReference type="EMBL" id="KN839851">
    <property type="protein sequence ID" value="KIJ63389.1"/>
    <property type="molecule type" value="Genomic_DNA"/>
</dbReference>
<feature type="compositionally biased region" description="Pro residues" evidence="1">
    <location>
        <begin position="371"/>
        <end position="390"/>
    </location>
</feature>
<proteinExistence type="predicted"/>
<dbReference type="OrthoDB" id="3218262at2759"/>
<feature type="compositionally biased region" description="Polar residues" evidence="1">
    <location>
        <begin position="154"/>
        <end position="163"/>
    </location>
</feature>
<dbReference type="Proteomes" id="UP000053820">
    <property type="component" value="Unassembled WGS sequence"/>
</dbReference>
<feature type="region of interest" description="Disordered" evidence="1">
    <location>
        <begin position="264"/>
        <end position="319"/>
    </location>
</feature>
<feature type="compositionally biased region" description="Polar residues" evidence="1">
    <location>
        <begin position="354"/>
        <end position="363"/>
    </location>
</feature>
<dbReference type="AlphaFoldDB" id="A0A0C9VCR2"/>